<dbReference type="Proteomes" id="UP001154420">
    <property type="component" value="Unassembled WGS sequence"/>
</dbReference>
<keyword evidence="2" id="KW-1185">Reference proteome</keyword>
<dbReference type="OrthoDB" id="9783947at2"/>
<dbReference type="RefSeq" id="WP_160558488.1">
    <property type="nucleotide sequence ID" value="NZ_QZDT01000002.1"/>
</dbReference>
<evidence type="ECO:0000313" key="2">
    <source>
        <dbReference type="Proteomes" id="UP001154420"/>
    </source>
</evidence>
<gene>
    <name evidence="1" type="ORF">D5281_02020</name>
</gene>
<reference evidence="1" key="1">
    <citation type="submission" date="2018-09" db="EMBL/GenBank/DDBJ databases">
        <title>Murine metabolic-syndrome-specific gut microbial biobank.</title>
        <authorList>
            <person name="Liu C."/>
        </authorList>
    </citation>
    <scope>NUCLEOTIDE SEQUENCE</scope>
    <source>
        <strain evidence="1">D42-62</strain>
    </source>
</reference>
<comment type="caution">
    <text evidence="1">The sequence shown here is derived from an EMBL/GenBank/DDBJ whole genome shotgun (WGS) entry which is preliminary data.</text>
</comment>
<sequence length="155" mass="17361">MPQLNKGGKFVFGLSIINPDLTIYIPPQALLEYDALRDGKVIIFTGSKITGGFCVTTYPLLSNSKLRHILRECPALRDCQLSEGEFTRYKGRKYAWINIDKDGAVKLPQNTLDVLELQSGMELLSIRSSDIAFTMGAKGPLLEKAHNFHGEIKRY</sequence>
<organism evidence="1 2">
    <name type="scientific">Parablautia muri</name>
    <dbReference type="NCBI Taxonomy" id="2320879"/>
    <lineage>
        <taxon>Bacteria</taxon>
        <taxon>Bacillati</taxon>
        <taxon>Bacillota</taxon>
        <taxon>Clostridia</taxon>
        <taxon>Lachnospirales</taxon>
        <taxon>Lachnospiraceae</taxon>
        <taxon>Parablautia</taxon>
    </lineage>
</organism>
<evidence type="ECO:0000313" key="1">
    <source>
        <dbReference type="EMBL" id="NBJ91390.1"/>
    </source>
</evidence>
<name>A0A9X5GQT8_9FIRM</name>
<protein>
    <submittedName>
        <fullName evidence="1">Uncharacterized protein</fullName>
    </submittedName>
</protein>
<accession>A0A9X5GQT8</accession>
<proteinExistence type="predicted"/>
<dbReference type="EMBL" id="QZDT01000002">
    <property type="protein sequence ID" value="NBJ91390.1"/>
    <property type="molecule type" value="Genomic_DNA"/>
</dbReference>
<dbReference type="AlphaFoldDB" id="A0A9X5GQT8"/>